<proteinExistence type="predicted"/>
<dbReference type="STRING" id="1754191.A0A1Y1VDE1"/>
<protein>
    <submittedName>
        <fullName evidence="1">Uncharacterized protein</fullName>
    </submittedName>
</protein>
<evidence type="ECO:0000313" key="2">
    <source>
        <dbReference type="Proteomes" id="UP000193719"/>
    </source>
</evidence>
<dbReference type="AlphaFoldDB" id="A0A1Y1VDE1"/>
<gene>
    <name evidence="1" type="ORF">BCR36DRAFT_396851</name>
</gene>
<dbReference type="OrthoDB" id="550577at2759"/>
<name>A0A1Y1VDE1_9FUNG</name>
<accession>A0A1Y1VDE1</accession>
<sequence>MTEFYLIYEHIRVMHDERIKENYFFNYNGSNLKIPKRLGWINQIYGKDWHRTLIYVRRPTLPGQSVYMIGARPSSKMYSATHGQDVPIYHTNVMDKSKRLIREFDDKLTWVPLRKRMGSDNKNMPLGTPLDWTTDDPNCGNSWLVSGYGFDETNSELHLGPHYWLLDIIVDSFYCESNEESEDDFYYQDDLDEFDFDPYNSDHFSPKYKSSGSYNLRNKYEELSYRKGGNETSQYNDGRGYTFKFKLCDENGNIEGSHLNGGGGLTRVAQCGMINIIDYGVPGSERYIPMDGVRRPIRDC</sequence>
<keyword evidence="2" id="KW-1185">Reference proteome</keyword>
<reference evidence="1 2" key="1">
    <citation type="submission" date="2016-08" db="EMBL/GenBank/DDBJ databases">
        <title>Genomes of anaerobic fungi encode conserved fungal cellulosomes for biomass hydrolysis.</title>
        <authorList>
            <consortium name="DOE Joint Genome Institute"/>
            <person name="Haitjema C.H."/>
            <person name="Gilmore S.P."/>
            <person name="Henske J.K."/>
            <person name="Solomon K.V."/>
            <person name="De Groot R."/>
            <person name="Kuo A."/>
            <person name="Mondo S.J."/>
            <person name="Salamov A.A."/>
            <person name="Labutti K."/>
            <person name="Zhao Z."/>
            <person name="Chiniquy J."/>
            <person name="Barry K."/>
            <person name="Brewer H.M."/>
            <person name="Purvine S.O."/>
            <person name="Wright A.T."/>
            <person name="Boxma B."/>
            <person name="Van Alen T."/>
            <person name="Hackstein J.H."/>
            <person name="Baker S.E."/>
            <person name="Grigoriev I.V."/>
            <person name="O'Malley M.A."/>
        </authorList>
    </citation>
    <scope>NUCLEOTIDE SEQUENCE [LARGE SCALE GENOMIC DNA]</scope>
    <source>
        <strain evidence="2">finn</strain>
    </source>
</reference>
<dbReference type="EMBL" id="MCFH01000015">
    <property type="protein sequence ID" value="ORX52581.1"/>
    <property type="molecule type" value="Genomic_DNA"/>
</dbReference>
<dbReference type="Proteomes" id="UP000193719">
    <property type="component" value="Unassembled WGS sequence"/>
</dbReference>
<comment type="caution">
    <text evidence="1">The sequence shown here is derived from an EMBL/GenBank/DDBJ whole genome shotgun (WGS) entry which is preliminary data.</text>
</comment>
<evidence type="ECO:0000313" key="1">
    <source>
        <dbReference type="EMBL" id="ORX52581.1"/>
    </source>
</evidence>
<reference evidence="1 2" key="2">
    <citation type="submission" date="2016-08" db="EMBL/GenBank/DDBJ databases">
        <title>Pervasive Adenine N6-methylation of Active Genes in Fungi.</title>
        <authorList>
            <consortium name="DOE Joint Genome Institute"/>
            <person name="Mondo S.J."/>
            <person name="Dannebaum R.O."/>
            <person name="Kuo R.C."/>
            <person name="Labutti K."/>
            <person name="Haridas S."/>
            <person name="Kuo A."/>
            <person name="Salamov A."/>
            <person name="Ahrendt S.R."/>
            <person name="Lipzen A."/>
            <person name="Sullivan W."/>
            <person name="Andreopoulos W.B."/>
            <person name="Clum A."/>
            <person name="Lindquist E."/>
            <person name="Daum C."/>
            <person name="Ramamoorthy G.K."/>
            <person name="Gryganskyi A."/>
            <person name="Culley D."/>
            <person name="Magnuson J.K."/>
            <person name="James T.Y."/>
            <person name="O'Malley M.A."/>
            <person name="Stajich J.E."/>
            <person name="Spatafora J.W."/>
            <person name="Visel A."/>
            <person name="Grigoriev I.V."/>
        </authorList>
    </citation>
    <scope>NUCLEOTIDE SEQUENCE [LARGE SCALE GENOMIC DNA]</scope>
    <source>
        <strain evidence="2">finn</strain>
    </source>
</reference>
<organism evidence="1 2">
    <name type="scientific">Piromyces finnis</name>
    <dbReference type="NCBI Taxonomy" id="1754191"/>
    <lineage>
        <taxon>Eukaryota</taxon>
        <taxon>Fungi</taxon>
        <taxon>Fungi incertae sedis</taxon>
        <taxon>Chytridiomycota</taxon>
        <taxon>Chytridiomycota incertae sedis</taxon>
        <taxon>Neocallimastigomycetes</taxon>
        <taxon>Neocallimastigales</taxon>
        <taxon>Neocallimastigaceae</taxon>
        <taxon>Piromyces</taxon>
    </lineage>
</organism>